<protein>
    <submittedName>
        <fullName evidence="4">Deoxycytidylate deaminase domain-containing protein</fullName>
    </submittedName>
</protein>
<dbReference type="InterPro" id="IPR027417">
    <property type="entry name" value="P-loop_NTPase"/>
</dbReference>
<evidence type="ECO:0000256" key="1">
    <source>
        <dbReference type="ARBA" id="ARBA00022801"/>
    </source>
</evidence>
<keyword evidence="1" id="KW-0378">Hydrolase</keyword>
<evidence type="ECO:0000313" key="6">
    <source>
        <dbReference type="Proteomes" id="UP000224740"/>
    </source>
</evidence>
<dbReference type="Proteomes" id="UP000264693">
    <property type="component" value="Chromosome"/>
</dbReference>
<dbReference type="Gene3D" id="3.40.140.10">
    <property type="entry name" value="Cytidine Deaminase, domain 2"/>
    <property type="match status" value="1"/>
</dbReference>
<dbReference type="InterPro" id="IPR002125">
    <property type="entry name" value="CMP_dCMP_dom"/>
</dbReference>
<evidence type="ECO:0000259" key="3">
    <source>
        <dbReference type="PROSITE" id="PS51747"/>
    </source>
</evidence>
<dbReference type="RefSeq" id="WP_099310499.1">
    <property type="nucleotide sequence ID" value="NZ_CP032101.1"/>
</dbReference>
<dbReference type="KEGG" id="amar:AMRN_0990"/>
<evidence type="ECO:0000256" key="2">
    <source>
        <dbReference type="SAM" id="Coils"/>
    </source>
</evidence>
<gene>
    <name evidence="4" type="ORF">AMRN_0990</name>
    <name evidence="5" type="ORF">CPH92_04070</name>
</gene>
<keyword evidence="6" id="KW-1185">Reference proteome</keyword>
<dbReference type="AlphaFoldDB" id="A0A347TJG3"/>
<dbReference type="InterPro" id="IPR016193">
    <property type="entry name" value="Cytidine_deaminase-like"/>
</dbReference>
<dbReference type="Pfam" id="PF00383">
    <property type="entry name" value="dCMP_cyt_deam_1"/>
    <property type="match status" value="1"/>
</dbReference>
<reference evidence="6" key="1">
    <citation type="submission" date="2017-09" db="EMBL/GenBank/DDBJ databases">
        <title>Arcobacter canalis sp. nov., a new species isolated from a water canal contaminated with urban sewage.</title>
        <authorList>
            <person name="Perez-Cataluna A."/>
            <person name="Salas-Masso N."/>
            <person name="Figueras M.J."/>
        </authorList>
    </citation>
    <scope>NUCLEOTIDE SEQUENCE [LARGE SCALE GENOMIC DNA]</scope>
    <source>
        <strain evidence="6">CECT 7727</strain>
    </source>
</reference>
<evidence type="ECO:0000313" key="4">
    <source>
        <dbReference type="EMBL" id="AXX86741.1"/>
    </source>
</evidence>
<dbReference type="EMBL" id="CP032101">
    <property type="protein sequence ID" value="AXX86741.1"/>
    <property type="molecule type" value="Genomic_DNA"/>
</dbReference>
<reference evidence="4 7" key="3">
    <citation type="submission" date="2018-08" db="EMBL/GenBank/DDBJ databases">
        <title>Complete genome of the Arcobacter marinus type strain JCM 15502.</title>
        <authorList>
            <person name="Miller W.G."/>
            <person name="Yee E."/>
            <person name="Huynh S."/>
            <person name="Parker C.T."/>
        </authorList>
    </citation>
    <scope>NUCLEOTIDE SEQUENCE [LARGE SCALE GENOMIC DNA]</scope>
    <source>
        <strain evidence="4 7">JCM 15502</strain>
    </source>
</reference>
<dbReference type="PANTHER" id="PTHR11086">
    <property type="entry name" value="DEOXYCYTIDYLATE DEAMINASE-RELATED"/>
    <property type="match status" value="1"/>
</dbReference>
<dbReference type="SUPFAM" id="SSF53927">
    <property type="entry name" value="Cytidine deaminase-like"/>
    <property type="match status" value="1"/>
</dbReference>
<dbReference type="Proteomes" id="UP000224740">
    <property type="component" value="Unassembled WGS sequence"/>
</dbReference>
<reference evidence="5" key="2">
    <citation type="submission" date="2017-09" db="EMBL/GenBank/DDBJ databases">
        <authorList>
            <person name="Perez-Cataluna A."/>
            <person name="Figueras M.J."/>
            <person name="Salas-Masso N."/>
        </authorList>
    </citation>
    <scope>NUCLEOTIDE SEQUENCE</scope>
    <source>
        <strain evidence="5">CECT 7727</strain>
    </source>
</reference>
<dbReference type="PANTHER" id="PTHR11086:SF18">
    <property type="entry name" value="DEOXYCYTIDYLATE DEAMINASE"/>
    <property type="match status" value="1"/>
</dbReference>
<name>A0A347TJG3_9BACT</name>
<dbReference type="Gene3D" id="3.40.50.300">
    <property type="entry name" value="P-loop containing nucleotide triphosphate hydrolases"/>
    <property type="match status" value="1"/>
</dbReference>
<evidence type="ECO:0000313" key="5">
    <source>
        <dbReference type="EMBL" id="PHO15944.1"/>
    </source>
</evidence>
<feature type="domain" description="CMP/dCMP-type deaminase" evidence="3">
    <location>
        <begin position="429"/>
        <end position="610"/>
    </location>
</feature>
<organism evidence="4 7">
    <name type="scientific">Malaciobacter marinus</name>
    <dbReference type="NCBI Taxonomy" id="505249"/>
    <lineage>
        <taxon>Bacteria</taxon>
        <taxon>Pseudomonadati</taxon>
        <taxon>Campylobacterota</taxon>
        <taxon>Epsilonproteobacteria</taxon>
        <taxon>Campylobacterales</taxon>
        <taxon>Arcobacteraceae</taxon>
        <taxon>Malaciobacter</taxon>
    </lineage>
</organism>
<dbReference type="EMBL" id="NXAO01000016">
    <property type="protein sequence ID" value="PHO15944.1"/>
    <property type="molecule type" value="Genomic_DNA"/>
</dbReference>
<sequence>MKKLIKNIYHQKNNFIVIGLTGKTGSGCTTISNILKNGYANYSATNHEDKSIQNRKDNIIKNFANKNFIDKKFEIIKPSTIIIMLFIFEKSIFFTQIKILKELLEKTHEDKNEIKEESNKLLNLYKAFISFDINNKLDNKSNFEYYLNNLIENCSDKNKSLVLKYIKDKKNKYEKKLLNQNLENLIKEINTLFGSKLKSQNKLFKKVKYKKINSPINDKNKILNKFKKKREIISKVLEYLAKNKSSIFIKLYNKYNNIILEKRKSKELSIPQLQVIGDLVREKIDIFQLPEYINLLIKSYRKQSKKKNKYCYIAIDSLKNPFEILFFKERYSAYYTFSIHATDEIIYERFIDTNIDIKSIHKKELNKDNTDKQKGSLDSKKDFNSQNIIECIQRSDIYIDNNNDEKDTLYKQVFKYLSLIVHPGIITPTKDEIIMQLALNAKFNSGCISRQVGAVVLNKYDSIRAVGWNEVPEGQIPCLLRSHNELLSNTSLLDYSNYEKNKLRKKKEFKSIYENDFKLSNKQGLNDSFCFKEIQNKIDGEKNQVYTRSLHAEENAFLQASKYGNTEIIGGQLFTTASPCFLCAKKAYQLGMKRIVYIEAYPDISKEQVFDIGINDIEMVHFRGAIGLAYQKLYEPIFSYKDELKALNT</sequence>
<dbReference type="GO" id="GO:0005737">
    <property type="term" value="C:cytoplasm"/>
    <property type="evidence" value="ECO:0007669"/>
    <property type="project" value="TreeGrafter"/>
</dbReference>
<evidence type="ECO:0000313" key="7">
    <source>
        <dbReference type="Proteomes" id="UP000264693"/>
    </source>
</evidence>
<dbReference type="PROSITE" id="PS51747">
    <property type="entry name" value="CYT_DCMP_DEAMINASES_2"/>
    <property type="match status" value="1"/>
</dbReference>
<feature type="coiled-coil region" evidence="2">
    <location>
        <begin position="97"/>
        <end position="124"/>
    </location>
</feature>
<proteinExistence type="predicted"/>
<keyword evidence="2" id="KW-0175">Coiled coil</keyword>
<accession>A0A347TJG3</accession>
<dbReference type="InterPro" id="IPR015517">
    <property type="entry name" value="dCMP_deaminase-rel"/>
</dbReference>
<dbReference type="GO" id="GO:0004132">
    <property type="term" value="F:dCMP deaminase activity"/>
    <property type="evidence" value="ECO:0007669"/>
    <property type="project" value="TreeGrafter"/>
</dbReference>